<organism evidence="4 5">
    <name type="scientific">Candidatus Fokinia solitaria</name>
    <dbReference type="NCBI Taxonomy" id="1802984"/>
    <lineage>
        <taxon>Bacteria</taxon>
        <taxon>Pseudomonadati</taxon>
        <taxon>Pseudomonadota</taxon>
        <taxon>Alphaproteobacteria</taxon>
        <taxon>Rickettsiales</taxon>
        <taxon>Candidatus Midichloriaceae</taxon>
        <taxon>Candidatus Fokinia</taxon>
    </lineage>
</organism>
<feature type="compositionally biased region" description="Basic and acidic residues" evidence="1">
    <location>
        <begin position="837"/>
        <end position="861"/>
    </location>
</feature>
<evidence type="ECO:0000256" key="2">
    <source>
        <dbReference type="SAM" id="Phobius"/>
    </source>
</evidence>
<evidence type="ECO:0000256" key="1">
    <source>
        <dbReference type="SAM" id="MobiDB-lite"/>
    </source>
</evidence>
<evidence type="ECO:0000313" key="4">
    <source>
        <dbReference type="EMBL" id="AWD33419.1"/>
    </source>
</evidence>
<dbReference type="EMBL" id="CP025989">
    <property type="protein sequence ID" value="AWD33419.1"/>
    <property type="molecule type" value="Genomic_DNA"/>
</dbReference>
<keyword evidence="2" id="KW-1133">Transmembrane helix</keyword>
<keyword evidence="2" id="KW-0472">Membrane</keyword>
<dbReference type="RefSeq" id="WP_108673432.1">
    <property type="nucleotide sequence ID" value="NZ_CP025989.1"/>
</dbReference>
<feature type="transmembrane region" description="Helical" evidence="2">
    <location>
        <begin position="317"/>
        <end position="338"/>
    </location>
</feature>
<feature type="transmembrane region" description="Helical" evidence="2">
    <location>
        <begin position="571"/>
        <end position="586"/>
    </location>
</feature>
<dbReference type="Proteomes" id="UP000244519">
    <property type="component" value="Chromosome"/>
</dbReference>
<evidence type="ECO:0000256" key="3">
    <source>
        <dbReference type="SAM" id="SignalP"/>
    </source>
</evidence>
<feature type="transmembrane region" description="Helical" evidence="2">
    <location>
        <begin position="538"/>
        <end position="556"/>
    </location>
</feature>
<reference evidence="4 5" key="1">
    <citation type="journal article" date="2018" name="Genome Biol. Evol.">
        <title>The Genome Sequence of "Candidatus Fokinia solitaria": Insights on Reductive Evolution in Rickettsiales.</title>
        <authorList>
            <person name="Floriano A.M."/>
            <person name="Castelli M."/>
            <person name="Krenek S."/>
            <person name="Berendonk T.U."/>
            <person name="Bazzocchi C."/>
            <person name="Petroni G."/>
            <person name="Sassera D."/>
        </authorList>
    </citation>
    <scope>NUCLEOTIDE SEQUENCE [LARGE SCALE GENOMIC DNA]</scope>
    <source>
        <strain evidence="4">Rio ETE_ALG 3VII</strain>
    </source>
</reference>
<feature type="compositionally biased region" description="Low complexity" evidence="1">
    <location>
        <begin position="862"/>
        <end position="880"/>
    </location>
</feature>
<dbReference type="AlphaFoldDB" id="A0A2U8BSU9"/>
<sequence length="913" mass="100948">MSNFKSIRCITGIILVVLSFLPSTTSARHQGQCYAADDVNASNTVTIYSNPQELISSVPQTQQVAPWIDTGLISIGGTTAGTFAITGTIRGSWGPLGSAATPCNLVDCNVSNSTGFGSNEVTTICLVQGTPGIQHTGQNVVFTSTTYPCILSNGIGLYMLITDDSNGSFSANYSAQQAINSNDNVAQLTSNALDPNADILSASAPMNGEYLVPTWHMNDYVTSSTNEVSQFAIKSAVKCPMLPSTLQCEEISVPAGRIYLKIVDSYYGDNYGSYTVTFDTGVFQVGFLFRAVQAFDTILSNSSKIIATYVMQALQPIFIIILTFYIMWYGIAFAVGALEVKTHDMVMRMIKLCTMSLLFTPYGLFIVEAYLIDPFWMLGSAMSDIILMSVLFNATTGEIPTLSTAAETVMSKLWYIAVYDAVLNILYSTPINAKIWGILFSLKFYYILLLYALTMVLTLSIFKAVIYSLEAMIRFYLVKMVFPLFMLLSVIPTLEDFLTTLFKQLTVVAITLILVALCSALMITMLDTSFQSLYNYTVCWRSIIDIPVLALVRFFMPTPYAEAKEALKFDVYMYTIVTAALFYELFNKLGGIIDSLSSVTTDIEKMMSGRTEKLFESKIKSKVRSGTYKILAYAGDKTIATPLSILFSPLKALITKLRGKGDQSKISRDGLSGDSAEADTQKEHEAQQSRAQKKKRSDSSSASHQHQHPHHGQESHLPPGDNRALSEDDHESQSHHAQESHLLPGDNRVLSEDDRESHSYSHNLENADSSLFDDDMEAHTSKRRNTRLGNLQHDNENLSVEEKLNKLREQFENTKNRKQSHVNRDGEGSSSEESGEFADREHNVFHENADSAEDMVIHRDSGSMQSKSNRKSSLSKSSPGKSDDSSSKGKNNKIARARTVTDEYANNHKKKNS</sequence>
<keyword evidence="2" id="KW-0812">Transmembrane</keyword>
<keyword evidence="3" id="KW-0732">Signal</keyword>
<protein>
    <submittedName>
        <fullName evidence="4">Putative trbL/VirB6 family protein</fullName>
    </submittedName>
</protein>
<feature type="compositionally biased region" description="Basic and acidic residues" evidence="1">
    <location>
        <begin position="724"/>
        <end position="739"/>
    </location>
</feature>
<feature type="compositionally biased region" description="Polar residues" evidence="1">
    <location>
        <begin position="760"/>
        <end position="769"/>
    </location>
</feature>
<gene>
    <name evidence="4" type="ORF">Fsol_00640</name>
</gene>
<feature type="transmembrane region" description="Helical" evidence="2">
    <location>
        <begin position="506"/>
        <end position="526"/>
    </location>
</feature>
<feature type="signal peptide" evidence="3">
    <location>
        <begin position="1"/>
        <end position="27"/>
    </location>
</feature>
<keyword evidence="5" id="KW-1185">Reference proteome</keyword>
<feature type="region of interest" description="Disordered" evidence="1">
    <location>
        <begin position="658"/>
        <end position="913"/>
    </location>
</feature>
<feature type="chain" id="PRO_5015911775" evidence="3">
    <location>
        <begin position="28"/>
        <end position="913"/>
    </location>
</feature>
<evidence type="ECO:0000313" key="5">
    <source>
        <dbReference type="Proteomes" id="UP000244519"/>
    </source>
</evidence>
<feature type="compositionally biased region" description="Basic and acidic residues" evidence="1">
    <location>
        <begin position="659"/>
        <end position="668"/>
    </location>
</feature>
<feature type="transmembrane region" description="Helical" evidence="2">
    <location>
        <begin position="350"/>
        <end position="369"/>
    </location>
</feature>
<proteinExistence type="predicted"/>
<accession>A0A2U8BSU9</accession>
<feature type="compositionally biased region" description="Basic and acidic residues" evidence="1">
    <location>
        <begin position="793"/>
        <end position="815"/>
    </location>
</feature>
<dbReference type="OrthoDB" id="7163280at2"/>
<name>A0A2U8BSU9_9RICK</name>
<feature type="transmembrane region" description="Helical" evidence="2">
    <location>
        <begin position="444"/>
        <end position="469"/>
    </location>
</feature>
<feature type="transmembrane region" description="Helical" evidence="2">
    <location>
        <begin position="476"/>
        <end position="494"/>
    </location>
</feature>
<dbReference type="KEGG" id="fso:Fsol_00640"/>
<feature type="compositionally biased region" description="Basic and acidic residues" evidence="1">
    <location>
        <begin position="749"/>
        <end position="759"/>
    </location>
</feature>